<dbReference type="Pfam" id="PF01925">
    <property type="entry name" value="TauE"/>
    <property type="match status" value="1"/>
</dbReference>
<evidence type="ECO:0000256" key="4">
    <source>
        <dbReference type="ARBA" id="ARBA00023136"/>
    </source>
</evidence>
<feature type="transmembrane region" description="Helical" evidence="5">
    <location>
        <begin position="51"/>
        <end position="71"/>
    </location>
</feature>
<dbReference type="OrthoDB" id="9779078at2"/>
<evidence type="ECO:0000313" key="7">
    <source>
        <dbReference type="Proteomes" id="UP000321567"/>
    </source>
</evidence>
<evidence type="ECO:0000256" key="5">
    <source>
        <dbReference type="RuleBase" id="RU363041"/>
    </source>
</evidence>
<feature type="transmembrane region" description="Helical" evidence="5">
    <location>
        <begin position="12"/>
        <end position="39"/>
    </location>
</feature>
<evidence type="ECO:0000256" key="1">
    <source>
        <dbReference type="ARBA" id="ARBA00004141"/>
    </source>
</evidence>
<keyword evidence="5" id="KW-1003">Cell membrane</keyword>
<dbReference type="InterPro" id="IPR002781">
    <property type="entry name" value="TM_pro_TauE-like"/>
</dbReference>
<dbReference type="PANTHER" id="PTHR43701">
    <property type="entry name" value="MEMBRANE TRANSPORTER PROTEIN MJ0441-RELATED"/>
    <property type="match status" value="1"/>
</dbReference>
<keyword evidence="3 5" id="KW-1133">Transmembrane helix</keyword>
<dbReference type="RefSeq" id="WP_147163694.1">
    <property type="nucleotide sequence ID" value="NZ_BJZO01000043.1"/>
</dbReference>
<comment type="similarity">
    <text evidence="5">Belongs to the 4-toluene sulfonate uptake permease (TSUP) (TC 2.A.102) family.</text>
</comment>
<keyword evidence="4 5" id="KW-0472">Membrane</keyword>
<accession>A0A512H862</accession>
<evidence type="ECO:0000256" key="3">
    <source>
        <dbReference type="ARBA" id="ARBA00022989"/>
    </source>
</evidence>
<dbReference type="InterPro" id="IPR051598">
    <property type="entry name" value="TSUP/Inactive_protease-like"/>
</dbReference>
<proteinExistence type="inferred from homology"/>
<dbReference type="PANTHER" id="PTHR43701:SF12">
    <property type="entry name" value="MEMBRANE TRANSPORTER PROTEIN YTNM-RELATED"/>
    <property type="match status" value="1"/>
</dbReference>
<feature type="transmembrane region" description="Helical" evidence="5">
    <location>
        <begin position="110"/>
        <end position="131"/>
    </location>
</feature>
<name>A0A512H862_9PROT</name>
<dbReference type="Proteomes" id="UP000321567">
    <property type="component" value="Unassembled WGS sequence"/>
</dbReference>
<dbReference type="EMBL" id="BJZO01000043">
    <property type="protein sequence ID" value="GEO81646.1"/>
    <property type="molecule type" value="Genomic_DNA"/>
</dbReference>
<dbReference type="GO" id="GO:0005886">
    <property type="term" value="C:plasma membrane"/>
    <property type="evidence" value="ECO:0007669"/>
    <property type="project" value="UniProtKB-SubCell"/>
</dbReference>
<keyword evidence="2 5" id="KW-0812">Transmembrane</keyword>
<gene>
    <name evidence="6" type="ORF">ROR02_17770</name>
</gene>
<comment type="caution">
    <text evidence="6">The sequence shown here is derived from an EMBL/GenBank/DDBJ whole genome shotgun (WGS) entry which is preliminary data.</text>
</comment>
<feature type="transmembrane region" description="Helical" evidence="5">
    <location>
        <begin position="215"/>
        <end position="234"/>
    </location>
</feature>
<feature type="transmembrane region" description="Helical" evidence="5">
    <location>
        <begin position="241"/>
        <end position="261"/>
    </location>
</feature>
<evidence type="ECO:0000256" key="2">
    <source>
        <dbReference type="ARBA" id="ARBA00022692"/>
    </source>
</evidence>
<feature type="transmembrane region" description="Helical" evidence="5">
    <location>
        <begin position="172"/>
        <end position="195"/>
    </location>
</feature>
<dbReference type="AlphaFoldDB" id="A0A512H862"/>
<keyword evidence="7" id="KW-1185">Reference proteome</keyword>
<evidence type="ECO:0000313" key="6">
    <source>
        <dbReference type="EMBL" id="GEO81646.1"/>
    </source>
</evidence>
<feature type="transmembrane region" description="Helical" evidence="5">
    <location>
        <begin position="83"/>
        <end position="104"/>
    </location>
</feature>
<comment type="subcellular location">
    <subcellularLocation>
        <location evidence="5">Cell membrane</location>
        <topology evidence="5">Multi-pass membrane protein</topology>
    </subcellularLocation>
    <subcellularLocation>
        <location evidence="1">Membrane</location>
        <topology evidence="1">Multi-pass membrane protein</topology>
    </subcellularLocation>
</comment>
<sequence length="308" mass="31901">MQVYLPIAEMSVNALLILGMGGLVGYLSGLFGVGGGFLLTPLLILYGVPPAVAVGTQANQIVASSIAGVLAHMRRGNVDIKMGVVLLIGGLVGSVVGVWLFALLRQLGQIDLAISLAYVVFLGLVGGLMFLESVLSLLRRHKGGGGAVARGPGRHTWMHGLPFKMRFRRSKLYISVLLPLGIGVLGGVLAAVMGVGGGFVMVPAMIYLLGMPTQVVVGTSLFQIIFVAGTTAVLQASFNRTVDVFLALLLLAGAVFGAQAGARAGARLRGEQLRVLLALLVLVVCGKLAFDLMATPEDIYSLGVVPAG</sequence>
<protein>
    <recommendedName>
        <fullName evidence="5">Probable membrane transporter protein</fullName>
    </recommendedName>
</protein>
<organism evidence="6 7">
    <name type="scientific">Pararhodospirillum oryzae</name>
    <dbReference type="NCBI Taxonomy" id="478448"/>
    <lineage>
        <taxon>Bacteria</taxon>
        <taxon>Pseudomonadati</taxon>
        <taxon>Pseudomonadota</taxon>
        <taxon>Alphaproteobacteria</taxon>
        <taxon>Rhodospirillales</taxon>
        <taxon>Rhodospirillaceae</taxon>
        <taxon>Pararhodospirillum</taxon>
    </lineage>
</organism>
<reference evidence="6 7" key="1">
    <citation type="submission" date="2019-07" db="EMBL/GenBank/DDBJ databases">
        <title>Whole genome shotgun sequence of Rhodospirillum oryzae NBRC 107573.</title>
        <authorList>
            <person name="Hosoyama A."/>
            <person name="Uohara A."/>
            <person name="Ohji S."/>
            <person name="Ichikawa N."/>
        </authorList>
    </citation>
    <scope>NUCLEOTIDE SEQUENCE [LARGE SCALE GENOMIC DNA]</scope>
    <source>
        <strain evidence="6 7">NBRC 107573</strain>
    </source>
</reference>